<comment type="caution">
    <text evidence="1">The sequence shown here is derived from an EMBL/GenBank/DDBJ whole genome shotgun (WGS) entry which is preliminary data.</text>
</comment>
<organism evidence="1 2">
    <name type="scientific">Ceratodon purpureus</name>
    <name type="common">Fire moss</name>
    <name type="synonym">Dicranum purpureum</name>
    <dbReference type="NCBI Taxonomy" id="3225"/>
    <lineage>
        <taxon>Eukaryota</taxon>
        <taxon>Viridiplantae</taxon>
        <taxon>Streptophyta</taxon>
        <taxon>Embryophyta</taxon>
        <taxon>Bryophyta</taxon>
        <taxon>Bryophytina</taxon>
        <taxon>Bryopsida</taxon>
        <taxon>Dicranidae</taxon>
        <taxon>Pseudoditrichales</taxon>
        <taxon>Ditrichaceae</taxon>
        <taxon>Ceratodon</taxon>
    </lineage>
</organism>
<proteinExistence type="predicted"/>
<evidence type="ECO:0000313" key="2">
    <source>
        <dbReference type="Proteomes" id="UP000822688"/>
    </source>
</evidence>
<sequence>MPRGVSGSNFVEGGNCCTELVSYKQSWRKFAWTKEMAVFRLECRGLLGAGQEFLRRKASKEHQCFLRRLRLDHACLVHNVHQVNIKYCNCYRSVSIVRCHTSVCYISS</sequence>
<evidence type="ECO:0000313" key="1">
    <source>
        <dbReference type="EMBL" id="KAG0580566.1"/>
    </source>
</evidence>
<dbReference type="EMBL" id="CM026424">
    <property type="protein sequence ID" value="KAG0580566.1"/>
    <property type="molecule type" value="Genomic_DNA"/>
</dbReference>
<gene>
    <name evidence="1" type="ORF">KC19_4G183000</name>
</gene>
<keyword evidence="2" id="KW-1185">Reference proteome</keyword>
<accession>A0A8T0ICE4</accession>
<reference evidence="1" key="1">
    <citation type="submission" date="2020-06" db="EMBL/GenBank/DDBJ databases">
        <title>WGS assembly of Ceratodon purpureus strain R40.</title>
        <authorList>
            <person name="Carey S.B."/>
            <person name="Jenkins J."/>
            <person name="Shu S."/>
            <person name="Lovell J.T."/>
            <person name="Sreedasyam A."/>
            <person name="Maumus F."/>
            <person name="Tiley G.P."/>
            <person name="Fernandez-Pozo N."/>
            <person name="Barry K."/>
            <person name="Chen C."/>
            <person name="Wang M."/>
            <person name="Lipzen A."/>
            <person name="Daum C."/>
            <person name="Saski C.A."/>
            <person name="Payton A.C."/>
            <person name="Mcbreen J.C."/>
            <person name="Conrad R.E."/>
            <person name="Kollar L.M."/>
            <person name="Olsson S."/>
            <person name="Huttunen S."/>
            <person name="Landis J.B."/>
            <person name="Wickett N.J."/>
            <person name="Johnson M.G."/>
            <person name="Rensing S.A."/>
            <person name="Grimwood J."/>
            <person name="Schmutz J."/>
            <person name="Mcdaniel S.F."/>
        </authorList>
    </citation>
    <scope>NUCLEOTIDE SEQUENCE</scope>
    <source>
        <strain evidence="1">R40</strain>
    </source>
</reference>
<dbReference type="Proteomes" id="UP000822688">
    <property type="component" value="Chromosome 4"/>
</dbReference>
<protein>
    <submittedName>
        <fullName evidence="1">Uncharacterized protein</fullName>
    </submittedName>
</protein>
<name>A0A8T0ICE4_CERPU</name>
<dbReference type="AlphaFoldDB" id="A0A8T0ICE4"/>